<keyword evidence="4" id="KW-1185">Reference proteome</keyword>
<dbReference type="EMBL" id="JASCZI010002467">
    <property type="protein sequence ID" value="MED6116217.1"/>
    <property type="molecule type" value="Genomic_DNA"/>
</dbReference>
<feature type="chain" id="PRO_5045765532" evidence="2">
    <location>
        <begin position="39"/>
        <end position="119"/>
    </location>
</feature>
<feature type="region of interest" description="Disordered" evidence="1">
    <location>
        <begin position="90"/>
        <end position="119"/>
    </location>
</feature>
<proteinExistence type="predicted"/>
<evidence type="ECO:0000313" key="3">
    <source>
        <dbReference type="EMBL" id="MED6116217.1"/>
    </source>
</evidence>
<accession>A0ABU6QXR0</accession>
<protein>
    <submittedName>
        <fullName evidence="3">Uncharacterized protein</fullName>
    </submittedName>
</protein>
<sequence>MKALRKFAIWFWRCYRDLRFRIFWLLFDACNLALPVLAGPPVSTPPTLCMSSDCRADELGGRLDDNDVIVGVLRLLLSWSQVPEPVLFQQQQQFGKSPDAVKELRRRPPYSLGENAQEG</sequence>
<reference evidence="3 4" key="1">
    <citation type="journal article" date="2023" name="Plants (Basel)">
        <title>Bridging the Gap: Combining Genomics and Transcriptomics Approaches to Understand Stylosanthes scabra, an Orphan Legume from the Brazilian Caatinga.</title>
        <authorList>
            <person name="Ferreira-Neto J.R.C."/>
            <person name="da Silva M.D."/>
            <person name="Binneck E."/>
            <person name="de Melo N.F."/>
            <person name="da Silva R.H."/>
            <person name="de Melo A.L.T.M."/>
            <person name="Pandolfi V."/>
            <person name="Bustamante F.O."/>
            <person name="Brasileiro-Vidal A.C."/>
            <person name="Benko-Iseppon A.M."/>
        </authorList>
    </citation>
    <scope>NUCLEOTIDE SEQUENCE [LARGE SCALE GENOMIC DNA]</scope>
    <source>
        <tissue evidence="3">Leaves</tissue>
    </source>
</reference>
<evidence type="ECO:0000256" key="1">
    <source>
        <dbReference type="SAM" id="MobiDB-lite"/>
    </source>
</evidence>
<evidence type="ECO:0000313" key="4">
    <source>
        <dbReference type="Proteomes" id="UP001341840"/>
    </source>
</evidence>
<evidence type="ECO:0000256" key="2">
    <source>
        <dbReference type="SAM" id="SignalP"/>
    </source>
</evidence>
<gene>
    <name evidence="3" type="ORF">PIB30_098044</name>
</gene>
<keyword evidence="2" id="KW-0732">Signal</keyword>
<organism evidence="3 4">
    <name type="scientific">Stylosanthes scabra</name>
    <dbReference type="NCBI Taxonomy" id="79078"/>
    <lineage>
        <taxon>Eukaryota</taxon>
        <taxon>Viridiplantae</taxon>
        <taxon>Streptophyta</taxon>
        <taxon>Embryophyta</taxon>
        <taxon>Tracheophyta</taxon>
        <taxon>Spermatophyta</taxon>
        <taxon>Magnoliopsida</taxon>
        <taxon>eudicotyledons</taxon>
        <taxon>Gunneridae</taxon>
        <taxon>Pentapetalae</taxon>
        <taxon>rosids</taxon>
        <taxon>fabids</taxon>
        <taxon>Fabales</taxon>
        <taxon>Fabaceae</taxon>
        <taxon>Papilionoideae</taxon>
        <taxon>50 kb inversion clade</taxon>
        <taxon>dalbergioids sensu lato</taxon>
        <taxon>Dalbergieae</taxon>
        <taxon>Pterocarpus clade</taxon>
        <taxon>Stylosanthes</taxon>
    </lineage>
</organism>
<feature type="signal peptide" evidence="2">
    <location>
        <begin position="1"/>
        <end position="38"/>
    </location>
</feature>
<dbReference type="Proteomes" id="UP001341840">
    <property type="component" value="Unassembled WGS sequence"/>
</dbReference>
<name>A0ABU6QXR0_9FABA</name>
<comment type="caution">
    <text evidence="3">The sequence shown here is derived from an EMBL/GenBank/DDBJ whole genome shotgun (WGS) entry which is preliminary data.</text>
</comment>